<evidence type="ECO:0000256" key="1">
    <source>
        <dbReference type="SAM" id="MobiDB-lite"/>
    </source>
</evidence>
<dbReference type="Pfam" id="PF25156">
    <property type="entry name" value="PNGase_A_C"/>
    <property type="match status" value="1"/>
</dbReference>
<reference evidence="2" key="1">
    <citation type="submission" date="2022-08" db="EMBL/GenBank/DDBJ databases">
        <authorList>
            <consortium name="DOE Joint Genome Institute"/>
            <person name="Min B."/>
            <person name="Riley R."/>
            <person name="Sierra-Patev S."/>
            <person name="Naranjo-Ortiz M."/>
            <person name="Looney B."/>
            <person name="Konkel Z."/>
            <person name="Slot J.C."/>
            <person name="Sakamoto Y."/>
            <person name="Steenwyk J.L."/>
            <person name="Rokas A."/>
            <person name="Carro J."/>
            <person name="Camarero S."/>
            <person name="Ferreira P."/>
            <person name="Molpeceres G."/>
            <person name="Ruiz-Duenas F.J."/>
            <person name="Serrano A."/>
            <person name="Henrissat B."/>
            <person name="Drula E."/>
            <person name="Hughes K.W."/>
            <person name="Mata J.L."/>
            <person name="Ishikawa N.K."/>
            <person name="Vargas-Isla R."/>
            <person name="Ushijima S."/>
            <person name="Smith C.A."/>
            <person name="Ahrendt S."/>
            <person name="Andreopoulos W."/>
            <person name="He G."/>
            <person name="Labutti K."/>
            <person name="Lipzen A."/>
            <person name="Ng V."/>
            <person name="Sandor L."/>
            <person name="Barry K."/>
            <person name="Martinez A.T."/>
            <person name="Xiao Y."/>
            <person name="Gibbons J.G."/>
            <person name="Terashima K."/>
            <person name="Hibbett D.S."/>
            <person name="Grigoriev I.V."/>
        </authorList>
    </citation>
    <scope>NUCLEOTIDE SEQUENCE</scope>
    <source>
        <strain evidence="2">TFB7829</strain>
    </source>
</reference>
<dbReference type="AlphaFoldDB" id="A0AA38PV95"/>
<feature type="region of interest" description="Disordered" evidence="1">
    <location>
        <begin position="1"/>
        <end position="21"/>
    </location>
</feature>
<organism evidence="2 3">
    <name type="scientific">Lentinula detonsa</name>
    <dbReference type="NCBI Taxonomy" id="2804962"/>
    <lineage>
        <taxon>Eukaryota</taxon>
        <taxon>Fungi</taxon>
        <taxon>Dikarya</taxon>
        <taxon>Basidiomycota</taxon>
        <taxon>Agaricomycotina</taxon>
        <taxon>Agaricomycetes</taxon>
        <taxon>Agaricomycetidae</taxon>
        <taxon>Agaricales</taxon>
        <taxon>Marasmiineae</taxon>
        <taxon>Omphalotaceae</taxon>
        <taxon>Lentinula</taxon>
    </lineage>
</organism>
<dbReference type="Proteomes" id="UP001163850">
    <property type="component" value="Unassembled WGS sequence"/>
</dbReference>
<comment type="caution">
    <text evidence="2">The sequence shown here is derived from an EMBL/GenBank/DDBJ whole genome shotgun (WGS) entry which is preliminary data.</text>
</comment>
<sequence length="248" mass="26531">MSSTDVRNSRSTAGRHHINKHRTTGNMTVYEAVDFPVTSATATVASNGDVTVTLTASRTIHIESDVCSGDDCAMIVFDQSLDYSNIQTYLDGFNIQNVLQMASGTVTSIHNGVAALKDGYSYPFAVNITSLNNDGSMCESPSTQVYDYSSQSHRDIRGSVEAERQIAGGFFEESSAGNTGNGTSNNTFSYVDTVGNTFSRTVRAALNNITFDAISGSLANTQETLVSQGSQRAKFARVRMPVGRTVGV</sequence>
<proteinExistence type="predicted"/>
<gene>
    <name evidence="2" type="ORF">F5890DRAFT_1556356</name>
</gene>
<dbReference type="EMBL" id="MU802087">
    <property type="protein sequence ID" value="KAJ3981920.1"/>
    <property type="molecule type" value="Genomic_DNA"/>
</dbReference>
<evidence type="ECO:0000313" key="3">
    <source>
        <dbReference type="Proteomes" id="UP001163850"/>
    </source>
</evidence>
<accession>A0AA38PV95</accession>
<feature type="compositionally biased region" description="Polar residues" evidence="1">
    <location>
        <begin position="1"/>
        <end position="12"/>
    </location>
</feature>
<name>A0AA38PV95_9AGAR</name>
<evidence type="ECO:0000313" key="2">
    <source>
        <dbReference type="EMBL" id="KAJ3981920.1"/>
    </source>
</evidence>
<protein>
    <submittedName>
        <fullName evidence="2">Uncharacterized protein</fullName>
    </submittedName>
</protein>